<dbReference type="PhylomeDB" id="Q176E3"/>
<keyword evidence="4 7" id="KW-0732">Signal</keyword>
<reference evidence="8" key="3">
    <citation type="submission" date="2012-09" db="EMBL/GenBank/DDBJ databases">
        <authorList>
            <consortium name="VectorBase"/>
        </authorList>
    </citation>
    <scope>NUCLEOTIDE SEQUENCE</scope>
    <source>
        <strain evidence="8">Liverpool</strain>
    </source>
</reference>
<keyword evidence="5" id="KW-1015">Disulfide bond</keyword>
<dbReference type="Proteomes" id="UP000682892">
    <property type="component" value="Chromosome 3"/>
</dbReference>
<evidence type="ECO:0000256" key="1">
    <source>
        <dbReference type="ARBA" id="ARBA00004613"/>
    </source>
</evidence>
<reference evidence="8" key="1">
    <citation type="submission" date="2005-10" db="EMBL/GenBank/DDBJ databases">
        <authorList>
            <person name="Loftus B.J."/>
            <person name="Nene V.M."/>
            <person name="Hannick L.I."/>
            <person name="Bidwell S."/>
            <person name="Haas B."/>
            <person name="Amedeo P."/>
            <person name="Orvis J."/>
            <person name="Wortman J.R."/>
            <person name="White O.R."/>
            <person name="Salzberg S."/>
            <person name="Shumway M."/>
            <person name="Koo H."/>
            <person name="Zhao Y."/>
            <person name="Holmes M."/>
            <person name="Miller J."/>
            <person name="Schatz M."/>
            <person name="Pop M."/>
            <person name="Pai G."/>
            <person name="Utterback T."/>
            <person name="Rogers Y.-H."/>
            <person name="Kravitz S."/>
            <person name="Fraser C.M."/>
        </authorList>
    </citation>
    <scope>NUCLEOTIDE SEQUENCE</scope>
    <source>
        <strain evidence="8">Liverpool</strain>
    </source>
</reference>
<feature type="chain" id="PRO_5014307678" evidence="7">
    <location>
        <begin position="19"/>
        <end position="336"/>
    </location>
</feature>
<dbReference type="Pfam" id="PF01395">
    <property type="entry name" value="PBP_GOBP"/>
    <property type="match status" value="2"/>
</dbReference>
<evidence type="ECO:0000256" key="4">
    <source>
        <dbReference type="ARBA" id="ARBA00022729"/>
    </source>
</evidence>
<dbReference type="AlphaFoldDB" id="Q176E3"/>
<comment type="similarity">
    <text evidence="2">Belongs to the PBP/GOBP family.</text>
</comment>
<organism evidence="8 9">
    <name type="scientific">Aedes aegypti</name>
    <name type="common">Yellowfever mosquito</name>
    <name type="synonym">Culex aegypti</name>
    <dbReference type="NCBI Taxonomy" id="7159"/>
    <lineage>
        <taxon>Eukaryota</taxon>
        <taxon>Metazoa</taxon>
        <taxon>Ecdysozoa</taxon>
        <taxon>Arthropoda</taxon>
        <taxon>Hexapoda</taxon>
        <taxon>Insecta</taxon>
        <taxon>Pterygota</taxon>
        <taxon>Neoptera</taxon>
        <taxon>Endopterygota</taxon>
        <taxon>Diptera</taxon>
        <taxon>Nematocera</taxon>
        <taxon>Culicoidea</taxon>
        <taxon>Culicidae</taxon>
        <taxon>Culicinae</taxon>
        <taxon>Aedini</taxon>
        <taxon>Aedes</taxon>
        <taxon>Stegomyia</taxon>
    </lineage>
</organism>
<evidence type="ECO:0000256" key="6">
    <source>
        <dbReference type="SAM" id="MobiDB-lite"/>
    </source>
</evidence>
<sequence length="336" mass="36523">MSVLICLFITAIAATASAVYYPPLTPSNVEESNFAYQLKSFRQQLDECAEYLQISAGSVENLVAYNYVTDDPSLKCLIRCAGINGGWWSVGGNNSGLQAPVIESYFAPGCDDTCYVKRTQDCISANVVPCQDDCSKAYQTFLCYYHQYGNLKSSEEYIPLPPLDAVQAAVDCMLILRIPKELLEQYAQGVFPEVPETQCLYRCQYLAEGIYDGVTFNLTRDYIREYTVPSPQIKDPATQACVDNALASSSCNECARFWAGLACFRDYGVPNRSVGSFQVAAGLVLGQRTCLDEDLNPRYNAEGPAPPAPTSAPTSASTPAPTPAPTPAGCMYNCGS</sequence>
<dbReference type="InterPro" id="IPR036728">
    <property type="entry name" value="PBP_GOBP_sf"/>
</dbReference>
<comment type="subcellular location">
    <subcellularLocation>
        <location evidence="1">Secreted</location>
    </subcellularLocation>
</comment>
<feature type="region of interest" description="Disordered" evidence="6">
    <location>
        <begin position="296"/>
        <end position="326"/>
    </location>
</feature>
<dbReference type="Gene3D" id="1.10.238.20">
    <property type="entry name" value="Pheromone/general odorant binding protein domain"/>
    <property type="match status" value="2"/>
</dbReference>
<evidence type="ECO:0000256" key="5">
    <source>
        <dbReference type="ARBA" id="ARBA00023157"/>
    </source>
</evidence>
<dbReference type="GO" id="GO:0007608">
    <property type="term" value="P:sensory perception of smell"/>
    <property type="evidence" value="ECO:0007669"/>
    <property type="project" value="TreeGrafter"/>
</dbReference>
<dbReference type="STRING" id="7159.Q176E3"/>
<dbReference type="SUPFAM" id="SSF47565">
    <property type="entry name" value="Insect pheromone/odorant-binding proteins"/>
    <property type="match status" value="2"/>
</dbReference>
<dbReference type="CDD" id="cd23992">
    <property type="entry name" value="PBP_GOBP"/>
    <property type="match status" value="2"/>
</dbReference>
<proteinExistence type="inferred from homology"/>
<dbReference type="GO" id="GO:0005615">
    <property type="term" value="C:extracellular space"/>
    <property type="evidence" value="ECO:0007669"/>
    <property type="project" value="TreeGrafter"/>
</dbReference>
<evidence type="ECO:0000256" key="2">
    <source>
        <dbReference type="ARBA" id="ARBA00008098"/>
    </source>
</evidence>
<dbReference type="EMBL" id="CH477388">
    <property type="protein sequence ID" value="EAT42033.1"/>
    <property type="molecule type" value="Genomic_DNA"/>
</dbReference>
<dbReference type="VEuPathDB" id="VectorBase:AAEL006385"/>
<dbReference type="PANTHER" id="PTHR11857:SF46">
    <property type="entry name" value="GENERAL ODORANT-BINDING PROTEIN 99A-RELATED"/>
    <property type="match status" value="1"/>
</dbReference>
<evidence type="ECO:0000256" key="7">
    <source>
        <dbReference type="SAM" id="SignalP"/>
    </source>
</evidence>
<dbReference type="PANTHER" id="PTHR11857">
    <property type="entry name" value="ODORANT BINDING PROTEIN-RELATED"/>
    <property type="match status" value="1"/>
</dbReference>
<feature type="signal peptide" evidence="7">
    <location>
        <begin position="1"/>
        <end position="18"/>
    </location>
</feature>
<name>Q176E3_AEDAE</name>
<accession>Q176E3</accession>
<protein>
    <submittedName>
        <fullName evidence="8">AAEL006398-PA</fullName>
    </submittedName>
</protein>
<keyword evidence="3" id="KW-0964">Secreted</keyword>
<dbReference type="GO" id="GO:0005549">
    <property type="term" value="F:odorant binding"/>
    <property type="evidence" value="ECO:0007669"/>
    <property type="project" value="InterPro"/>
</dbReference>
<dbReference type="InterPro" id="IPR006170">
    <property type="entry name" value="PBP/GOBP"/>
</dbReference>
<evidence type="ECO:0000313" key="8">
    <source>
        <dbReference type="EMBL" id="EAT42033.1"/>
    </source>
</evidence>
<evidence type="ECO:0000313" key="9">
    <source>
        <dbReference type="Proteomes" id="UP000682892"/>
    </source>
</evidence>
<evidence type="ECO:0000256" key="3">
    <source>
        <dbReference type="ARBA" id="ARBA00022525"/>
    </source>
</evidence>
<reference evidence="8" key="2">
    <citation type="journal article" date="2007" name="Science">
        <title>Genome sequence of Aedes aegypti, a major arbovirus vector.</title>
        <authorList>
            <person name="Nene V."/>
            <person name="Wortman J.R."/>
            <person name="Lawson D."/>
            <person name="Haas B."/>
            <person name="Kodira C."/>
            <person name="Tu Z.J."/>
            <person name="Loftus B."/>
            <person name="Xi Z."/>
            <person name="Megy K."/>
            <person name="Grabherr M."/>
            <person name="Ren Q."/>
            <person name="Zdobnov E.M."/>
            <person name="Lobo N.F."/>
            <person name="Campbell K.S."/>
            <person name="Brown S.E."/>
            <person name="Bonaldo M.F."/>
            <person name="Zhu J."/>
            <person name="Sinkins S.P."/>
            <person name="Hogenkamp D.G."/>
            <person name="Amedeo P."/>
            <person name="Arensburger P."/>
            <person name="Atkinson P.W."/>
            <person name="Bidwell S."/>
            <person name="Biedler J."/>
            <person name="Birney E."/>
            <person name="Bruggner R.V."/>
            <person name="Costas J."/>
            <person name="Coy M.R."/>
            <person name="Crabtree J."/>
            <person name="Crawford M."/>
            <person name="Debruyn B."/>
            <person name="Decaprio D."/>
            <person name="Eiglmeier K."/>
            <person name="Eisenstadt E."/>
            <person name="El-Dorry H."/>
            <person name="Gelbart W.M."/>
            <person name="Gomes S.L."/>
            <person name="Hammond M."/>
            <person name="Hannick L.I."/>
            <person name="Hogan J.R."/>
            <person name="Holmes M.H."/>
            <person name="Jaffe D."/>
            <person name="Johnston J.S."/>
            <person name="Kennedy R.C."/>
            <person name="Koo H."/>
            <person name="Kravitz S."/>
            <person name="Kriventseva E.V."/>
            <person name="Kulp D."/>
            <person name="Labutti K."/>
            <person name="Lee E."/>
            <person name="Li S."/>
            <person name="Lovin D.D."/>
            <person name="Mao C."/>
            <person name="Mauceli E."/>
            <person name="Menck C.F."/>
            <person name="Miller J.R."/>
            <person name="Montgomery P."/>
            <person name="Mori A."/>
            <person name="Nascimento A.L."/>
            <person name="Naveira H.F."/>
            <person name="Nusbaum C."/>
            <person name="O'leary S."/>
            <person name="Orvis J."/>
            <person name="Pertea M."/>
            <person name="Quesneville H."/>
            <person name="Reidenbach K.R."/>
            <person name="Rogers Y.H."/>
            <person name="Roth C.W."/>
            <person name="Schneider J.R."/>
            <person name="Schatz M."/>
            <person name="Shumway M."/>
            <person name="Stanke M."/>
            <person name="Stinson E.O."/>
            <person name="Tubio J.M."/>
            <person name="Vanzee J.P."/>
            <person name="Verjovski-Almeida S."/>
            <person name="Werner D."/>
            <person name="White O."/>
            <person name="Wyder S."/>
            <person name="Zeng Q."/>
            <person name="Zhao Q."/>
            <person name="Zhao Y."/>
            <person name="Hill C.A."/>
            <person name="Raikhel A.S."/>
            <person name="Soares M.B."/>
            <person name="Knudson D.L."/>
            <person name="Lee N.H."/>
            <person name="Galagan J."/>
            <person name="Salzberg S.L."/>
            <person name="Paulsen I.T."/>
            <person name="Dimopoulos G."/>
            <person name="Collins F.H."/>
            <person name="Birren B."/>
            <person name="Fraser-Liggett C.M."/>
            <person name="Severson D.W."/>
        </authorList>
    </citation>
    <scope>NUCLEOTIDE SEQUENCE [LARGE SCALE GENOMIC DNA]</scope>
    <source>
        <strain evidence="8">Liverpool</strain>
    </source>
</reference>
<dbReference type="PaxDb" id="7159-AAEL006398-PA"/>
<gene>
    <name evidence="8" type="ORF">AaeL_AAEL006398</name>
</gene>
<dbReference type="eggNOG" id="ENOG502TM46">
    <property type="taxonomic scope" value="Eukaryota"/>
</dbReference>